<feature type="transmembrane region" description="Helical" evidence="12">
    <location>
        <begin position="359"/>
        <end position="378"/>
    </location>
</feature>
<evidence type="ECO:0000256" key="10">
    <source>
        <dbReference type="ARBA" id="ARBA00035686"/>
    </source>
</evidence>
<dbReference type="KEGG" id="stri:C7M71_023215"/>
<evidence type="ECO:0000256" key="7">
    <source>
        <dbReference type="ARBA" id="ARBA00022989"/>
    </source>
</evidence>
<feature type="transmembrane region" description="Helical" evidence="12">
    <location>
        <begin position="385"/>
        <end position="403"/>
    </location>
</feature>
<evidence type="ECO:0000256" key="3">
    <source>
        <dbReference type="ARBA" id="ARBA00022475"/>
    </source>
</evidence>
<evidence type="ECO:0000313" key="13">
    <source>
        <dbReference type="EMBL" id="AXI81608.1"/>
    </source>
</evidence>
<feature type="transmembrane region" description="Helical" evidence="12">
    <location>
        <begin position="280"/>
        <end position="298"/>
    </location>
</feature>
<keyword evidence="3" id="KW-1003">Cell membrane</keyword>
<evidence type="ECO:0000256" key="2">
    <source>
        <dbReference type="ARBA" id="ARBA00022448"/>
    </source>
</evidence>
<dbReference type="InterPro" id="IPR001851">
    <property type="entry name" value="ABC_transp_permease"/>
</dbReference>
<feature type="transmembrane region" description="Helical" evidence="12">
    <location>
        <begin position="256"/>
        <end position="274"/>
    </location>
</feature>
<sequence length="439" mass="45333">MEPTATDTPAADTATAADTPTADTATAVATPAPVRAVDPRLLVREEGFKGYVDEFQRKLRSGDLGSIPVILGLILIWGIFQGVTGTFLNSDNLSNITLYIAGPGLMAVGIVFVLLLGEIDLSVGSVAGTTAAISLVLSTQHGVNEWLAVLIAIAAAVVIGAIHGFFFAKVGVPAFVVTLAGLLGWSGLQQWVLGQTGTINNPPDGLIVHLDNYFFSDVAAAYGLALVGVLIYLGGALLDAKRRRDAALPSRPVSEIAVRTAVLAVIAFAAAYTLNQDRGLPLALVVFLGLVVITDWVLRRTSYGRQIFAVGGSVEAARRAGINVAWIRISVFMISAGMAALGGLFIASQSGAADKALGSGNVLMNAIAAAVIGGTSLFGGRGKTWSALLGILVIQSIVQGLNLKGIDTSIQYMITGAVLLGAVVLDSVSRRTQKASGRG</sequence>
<dbReference type="PANTHER" id="PTHR32196">
    <property type="entry name" value="ABC TRANSPORTER PERMEASE PROTEIN YPHD-RELATED-RELATED"/>
    <property type="match status" value="1"/>
</dbReference>
<comment type="subcellular location">
    <subcellularLocation>
        <location evidence="1">Cell membrane</location>
        <topology evidence="1">Multi-pass membrane protein</topology>
    </subcellularLocation>
</comment>
<keyword evidence="14" id="KW-1185">Reference proteome</keyword>
<keyword evidence="5" id="KW-0762">Sugar transport</keyword>
<evidence type="ECO:0000313" key="14">
    <source>
        <dbReference type="Proteomes" id="UP000249340"/>
    </source>
</evidence>
<organism evidence="13 14">
    <name type="scientific">Peterkaempfera bronchialis</name>
    <dbReference type="NCBI Taxonomy" id="2126346"/>
    <lineage>
        <taxon>Bacteria</taxon>
        <taxon>Bacillati</taxon>
        <taxon>Actinomycetota</taxon>
        <taxon>Actinomycetes</taxon>
        <taxon>Kitasatosporales</taxon>
        <taxon>Streptomycetaceae</taxon>
        <taxon>Peterkaempfera</taxon>
    </lineage>
</organism>
<keyword evidence="2" id="KW-0813">Transport</keyword>
<name>A0A345T6K3_9ACTN</name>
<evidence type="ECO:0000256" key="8">
    <source>
        <dbReference type="ARBA" id="ARBA00023136"/>
    </source>
</evidence>
<evidence type="ECO:0000256" key="12">
    <source>
        <dbReference type="SAM" id="Phobius"/>
    </source>
</evidence>
<feature type="region of interest" description="Disordered" evidence="11">
    <location>
        <begin position="1"/>
        <end position="23"/>
    </location>
</feature>
<feature type="transmembrane region" description="Helical" evidence="12">
    <location>
        <begin position="409"/>
        <end position="428"/>
    </location>
</feature>
<keyword evidence="8 12" id="KW-0472">Membrane</keyword>
<keyword evidence="4" id="KW-0997">Cell inner membrane</keyword>
<evidence type="ECO:0000256" key="6">
    <source>
        <dbReference type="ARBA" id="ARBA00022692"/>
    </source>
</evidence>
<dbReference type="RefSeq" id="WP_111490072.1">
    <property type="nucleotide sequence ID" value="NZ_CP031264.1"/>
</dbReference>
<dbReference type="Proteomes" id="UP000249340">
    <property type="component" value="Chromosome"/>
</dbReference>
<evidence type="ECO:0000256" key="1">
    <source>
        <dbReference type="ARBA" id="ARBA00004651"/>
    </source>
</evidence>
<keyword evidence="7 12" id="KW-1133">Transmembrane helix</keyword>
<evidence type="ECO:0000256" key="11">
    <source>
        <dbReference type="SAM" id="MobiDB-lite"/>
    </source>
</evidence>
<dbReference type="OrthoDB" id="3468954at2"/>
<dbReference type="PANTHER" id="PTHR32196:SF32">
    <property type="entry name" value="XYLOSE TRANSPORT SYSTEM PERMEASE PROTEIN XYLH"/>
    <property type="match status" value="1"/>
</dbReference>
<dbReference type="CDD" id="cd06579">
    <property type="entry name" value="TM_PBP1_transp_AraH_like"/>
    <property type="match status" value="1"/>
</dbReference>
<evidence type="ECO:0000256" key="4">
    <source>
        <dbReference type="ARBA" id="ARBA00022519"/>
    </source>
</evidence>
<dbReference type="GO" id="GO:0005886">
    <property type="term" value="C:plasma membrane"/>
    <property type="evidence" value="ECO:0007669"/>
    <property type="project" value="UniProtKB-SubCell"/>
</dbReference>
<feature type="transmembrane region" description="Helical" evidence="12">
    <location>
        <begin position="325"/>
        <end position="347"/>
    </location>
</feature>
<evidence type="ECO:0000256" key="5">
    <source>
        <dbReference type="ARBA" id="ARBA00022597"/>
    </source>
</evidence>
<protein>
    <recommendedName>
        <fullName evidence="10">Xylose transport system permease protein XylH</fullName>
    </recommendedName>
</protein>
<keyword evidence="6 12" id="KW-0812">Transmembrane</keyword>
<accession>A0A345T6K3</accession>
<gene>
    <name evidence="13" type="ORF">C7M71_023215</name>
</gene>
<feature type="transmembrane region" description="Helical" evidence="12">
    <location>
        <begin position="64"/>
        <end position="84"/>
    </location>
</feature>
<dbReference type="AlphaFoldDB" id="A0A345T6K3"/>
<feature type="transmembrane region" description="Helical" evidence="12">
    <location>
        <begin position="146"/>
        <end position="167"/>
    </location>
</feature>
<dbReference type="Pfam" id="PF02653">
    <property type="entry name" value="BPD_transp_2"/>
    <property type="match status" value="1"/>
</dbReference>
<comment type="function">
    <text evidence="9">Part of the binding-protein-dependent transport system for D-xylose. Probably responsible for the translocation of the substrate across the membrane.</text>
</comment>
<feature type="transmembrane region" description="Helical" evidence="12">
    <location>
        <begin position="96"/>
        <end position="116"/>
    </location>
</feature>
<dbReference type="EMBL" id="CP031264">
    <property type="protein sequence ID" value="AXI81608.1"/>
    <property type="molecule type" value="Genomic_DNA"/>
</dbReference>
<proteinExistence type="predicted"/>
<evidence type="ECO:0000256" key="9">
    <source>
        <dbReference type="ARBA" id="ARBA00035611"/>
    </source>
</evidence>
<reference evidence="14" key="1">
    <citation type="submission" date="2018-07" db="EMBL/GenBank/DDBJ databases">
        <title>Streptacidiphilus bronchialis DSM 106435 chromosome.</title>
        <authorList>
            <person name="Batra D."/>
            <person name="Gulvik C.A."/>
        </authorList>
    </citation>
    <scope>NUCLEOTIDE SEQUENCE [LARGE SCALE GENOMIC DNA]</scope>
    <source>
        <strain evidence="14">DSM 106435</strain>
    </source>
</reference>
<dbReference type="GO" id="GO:0022857">
    <property type="term" value="F:transmembrane transporter activity"/>
    <property type="evidence" value="ECO:0007669"/>
    <property type="project" value="InterPro"/>
</dbReference>
<feature type="transmembrane region" description="Helical" evidence="12">
    <location>
        <begin position="213"/>
        <end position="235"/>
    </location>
</feature>
<feature type="transmembrane region" description="Helical" evidence="12">
    <location>
        <begin position="174"/>
        <end position="193"/>
    </location>
</feature>